<reference evidence="2" key="1">
    <citation type="journal article" date="2019" name="Int. J. Syst. Evol. Microbiol.">
        <title>The Global Catalogue of Microorganisms (GCM) 10K type strain sequencing project: providing services to taxonomists for standard genome sequencing and annotation.</title>
        <authorList>
            <consortium name="The Broad Institute Genomics Platform"/>
            <consortium name="The Broad Institute Genome Sequencing Center for Infectious Disease"/>
            <person name="Wu L."/>
            <person name="Ma J."/>
        </authorList>
    </citation>
    <scope>NUCLEOTIDE SEQUENCE [LARGE SCALE GENOMIC DNA]</scope>
    <source>
        <strain evidence="2">CCUG 60525</strain>
    </source>
</reference>
<comment type="caution">
    <text evidence="1">The sequence shown here is derived from an EMBL/GenBank/DDBJ whole genome shotgun (WGS) entry which is preliminary data.</text>
</comment>
<evidence type="ECO:0000313" key="1">
    <source>
        <dbReference type="EMBL" id="MFD1008571.1"/>
    </source>
</evidence>
<organism evidence="1 2">
    <name type="scientific">Oceanisphaera ostreae</name>
    <dbReference type="NCBI Taxonomy" id="914151"/>
    <lineage>
        <taxon>Bacteria</taxon>
        <taxon>Pseudomonadati</taxon>
        <taxon>Pseudomonadota</taxon>
        <taxon>Gammaproteobacteria</taxon>
        <taxon>Aeromonadales</taxon>
        <taxon>Aeromonadaceae</taxon>
        <taxon>Oceanisphaera</taxon>
    </lineage>
</organism>
<accession>A0ABW3KKG6</accession>
<keyword evidence="2" id="KW-1185">Reference proteome</keyword>
<dbReference type="Proteomes" id="UP001597048">
    <property type="component" value="Unassembled WGS sequence"/>
</dbReference>
<evidence type="ECO:0000313" key="2">
    <source>
        <dbReference type="Proteomes" id="UP001597048"/>
    </source>
</evidence>
<dbReference type="EMBL" id="JBHTJS010000036">
    <property type="protein sequence ID" value="MFD1008571.1"/>
    <property type="molecule type" value="Genomic_DNA"/>
</dbReference>
<protein>
    <recommendedName>
        <fullName evidence="3">Transposase</fullName>
    </recommendedName>
</protein>
<evidence type="ECO:0008006" key="3">
    <source>
        <dbReference type="Google" id="ProtNLM"/>
    </source>
</evidence>
<sequence length="112" mass="12856">MTESDWKKFTKLKQQALNIYCQQVLDKAHELTLNKAITAHDRYLQLYQHIDKADSKLASIFDGHSRSNAPAQLMFIRAHNLADTTLLAELSESFLTASDPEHYRQWHGLGSK</sequence>
<proteinExistence type="predicted"/>
<dbReference type="RefSeq" id="WP_379558549.1">
    <property type="nucleotide sequence ID" value="NZ_JBHTJS010000036.1"/>
</dbReference>
<gene>
    <name evidence="1" type="ORF">ACFQ1C_10440</name>
</gene>
<name>A0ABW3KKG6_9GAMM</name>